<protein>
    <submittedName>
        <fullName evidence="1">AAA domain-containing protein</fullName>
    </submittedName>
</protein>
<dbReference type="Gene3D" id="3.40.50.300">
    <property type="entry name" value="P-loop containing nucleotide triphosphate hydrolases"/>
    <property type="match status" value="1"/>
</dbReference>
<evidence type="ECO:0000313" key="2">
    <source>
        <dbReference type="Proteomes" id="UP000198480"/>
    </source>
</evidence>
<dbReference type="EMBL" id="FZOK01000002">
    <property type="protein sequence ID" value="SNS06293.1"/>
    <property type="molecule type" value="Genomic_DNA"/>
</dbReference>
<evidence type="ECO:0000313" key="1">
    <source>
        <dbReference type="EMBL" id="SNS06293.1"/>
    </source>
</evidence>
<proteinExistence type="predicted"/>
<dbReference type="AlphaFoldDB" id="A0A239BGZ2"/>
<organism evidence="1 2">
    <name type="scientific">Belliella buryatensis</name>
    <dbReference type="NCBI Taxonomy" id="1500549"/>
    <lineage>
        <taxon>Bacteria</taxon>
        <taxon>Pseudomonadati</taxon>
        <taxon>Bacteroidota</taxon>
        <taxon>Cytophagia</taxon>
        <taxon>Cytophagales</taxon>
        <taxon>Cyclobacteriaceae</taxon>
        <taxon>Belliella</taxon>
    </lineage>
</organism>
<sequence>MQLRVSKRSQARIRIAMQGPSGSGKTYSSLLLAYGLVGDWSKVAVIDTENQSADLYAHLGGYNVISLGAPYTPEKYLEAIQLCESAGMEAIVIDSLSHEWETLLDIHSNMPGNSFTNWGKITPRHNYLINKILSSTAHIIATVRSKQDYVLTEKNGKQVPEKVGMKGVQRDGLEYDFTIVFDVNIKHFVSASKDRTGMFVGLPDFRITPETGEMIRDWCLLSEPELHEEPRDFVEAINSCQSLDQLYRLYNENPNLQQLYKEEFVAKKSKLLTTPNFMSNGTHAH</sequence>
<keyword evidence="2" id="KW-1185">Reference proteome</keyword>
<accession>A0A239BGZ2</accession>
<gene>
    <name evidence="1" type="ORF">SAMN06295967_102322</name>
</gene>
<dbReference type="Pfam" id="PF13479">
    <property type="entry name" value="AAA_24"/>
    <property type="match status" value="1"/>
</dbReference>
<reference evidence="2" key="1">
    <citation type="submission" date="2017-06" db="EMBL/GenBank/DDBJ databases">
        <authorList>
            <person name="Varghese N."/>
            <person name="Submissions S."/>
        </authorList>
    </citation>
    <scope>NUCLEOTIDE SEQUENCE [LARGE SCALE GENOMIC DNA]</scope>
    <source>
        <strain evidence="2">5C</strain>
    </source>
</reference>
<dbReference type="SUPFAM" id="SSF52540">
    <property type="entry name" value="P-loop containing nucleoside triphosphate hydrolases"/>
    <property type="match status" value="1"/>
</dbReference>
<dbReference type="Proteomes" id="UP000198480">
    <property type="component" value="Unassembled WGS sequence"/>
</dbReference>
<dbReference type="OrthoDB" id="1625426at2"/>
<name>A0A239BGZ2_9BACT</name>
<dbReference type="InterPro" id="IPR027417">
    <property type="entry name" value="P-loop_NTPase"/>
</dbReference>